<sequence>MNLERVSNEEKLNLCRKYYLGGFAFLPFLWLVNIFWFFREAFLVPAYTEQSQIKGYVWRSAVGFLFWVIVLTTWITIFQIYRPRWGALGDYLSFTIPLELEMAKARNQLDAVLQCLLEKSHMDRERLDEEAGKTPSDTHNKDCSIAATGKRPSARFPHQRRKKRREMDEGLAEGGPQRSNTYVIKLFDRSVDLAQFSENTPLYPICRAWMRNSPSVREHERSPGSPLPPLPEDEEGSEIANSKSHDVYKLPPPTAPGPPGDACRSRIPSPLQPETQGTPDDEPSEPEPSPSTLIYRNMQRWKRIRQRWKEASHRNQLRYSESMKILREMYERQ</sequence>
<dbReference type="InterPro" id="IPR028226">
    <property type="entry name" value="LIN37"/>
</dbReference>
<accession>L8Y367</accession>
<dbReference type="eggNOG" id="ENOG502QV4J">
    <property type="taxonomic scope" value="Eukaryota"/>
</dbReference>
<feature type="transmembrane region" description="Helical" evidence="2">
    <location>
        <begin position="18"/>
        <end position="38"/>
    </location>
</feature>
<proteinExistence type="predicted"/>
<dbReference type="Pfam" id="PF10251">
    <property type="entry name" value="PEN-2"/>
    <property type="match status" value="1"/>
</dbReference>
<keyword evidence="4" id="KW-1185">Reference proteome</keyword>
<dbReference type="Proteomes" id="UP000011518">
    <property type="component" value="Unassembled WGS sequence"/>
</dbReference>
<keyword evidence="2" id="KW-0472">Membrane</keyword>
<evidence type="ECO:0000256" key="1">
    <source>
        <dbReference type="SAM" id="MobiDB-lite"/>
    </source>
</evidence>
<dbReference type="FunCoup" id="L8Y367">
    <property type="interactions" value="1577"/>
</dbReference>
<feature type="transmembrane region" description="Helical" evidence="2">
    <location>
        <begin position="58"/>
        <end position="81"/>
    </location>
</feature>
<keyword evidence="2" id="KW-1133">Transmembrane helix</keyword>
<evidence type="ECO:0000313" key="4">
    <source>
        <dbReference type="Proteomes" id="UP000011518"/>
    </source>
</evidence>
<dbReference type="GO" id="GO:0000122">
    <property type="term" value="P:negative regulation of transcription by RNA polymerase II"/>
    <property type="evidence" value="ECO:0007669"/>
    <property type="project" value="TreeGrafter"/>
</dbReference>
<reference evidence="4" key="2">
    <citation type="journal article" date="2013" name="Nat. Commun.">
        <title>Genome of the Chinese tree shrew.</title>
        <authorList>
            <person name="Fan Y."/>
            <person name="Huang Z.Y."/>
            <person name="Cao C.C."/>
            <person name="Chen C.S."/>
            <person name="Chen Y.X."/>
            <person name="Fan D.D."/>
            <person name="He J."/>
            <person name="Hou H.L."/>
            <person name="Hu L."/>
            <person name="Hu X.T."/>
            <person name="Jiang X.T."/>
            <person name="Lai R."/>
            <person name="Lang Y.S."/>
            <person name="Liang B."/>
            <person name="Liao S.G."/>
            <person name="Mu D."/>
            <person name="Ma Y.Y."/>
            <person name="Niu Y.Y."/>
            <person name="Sun X.Q."/>
            <person name="Xia J.Q."/>
            <person name="Xiao J."/>
            <person name="Xiong Z.Q."/>
            <person name="Xu L."/>
            <person name="Yang L."/>
            <person name="Zhang Y."/>
            <person name="Zhao W."/>
            <person name="Zhao X.D."/>
            <person name="Zheng Y.T."/>
            <person name="Zhou J.M."/>
            <person name="Zhu Y.B."/>
            <person name="Zhang G.J."/>
            <person name="Wang J."/>
            <person name="Yao Y.G."/>
        </authorList>
    </citation>
    <scope>NUCLEOTIDE SEQUENCE [LARGE SCALE GENOMIC DNA]</scope>
</reference>
<dbReference type="AlphaFoldDB" id="L8Y367"/>
<dbReference type="Pfam" id="PF15306">
    <property type="entry name" value="LIN37"/>
    <property type="match status" value="1"/>
</dbReference>
<dbReference type="GO" id="GO:0031523">
    <property type="term" value="C:Myb complex"/>
    <property type="evidence" value="ECO:0007669"/>
    <property type="project" value="TreeGrafter"/>
</dbReference>
<dbReference type="STRING" id="246437.L8Y367"/>
<dbReference type="EMBL" id="KB370713">
    <property type="protein sequence ID" value="ELV09375.1"/>
    <property type="molecule type" value="Genomic_DNA"/>
</dbReference>
<protein>
    <submittedName>
        <fullName evidence="3">Protein lin-37 like protein</fullName>
    </submittedName>
</protein>
<reference evidence="4" key="1">
    <citation type="submission" date="2012-07" db="EMBL/GenBank/DDBJ databases">
        <title>Genome of the Chinese tree shrew, a rising model animal genetically related to primates.</title>
        <authorList>
            <person name="Zhang G."/>
            <person name="Fan Y."/>
            <person name="Yao Y."/>
            <person name="Huang Z."/>
        </authorList>
    </citation>
    <scope>NUCLEOTIDE SEQUENCE [LARGE SCALE GENOMIC DNA]</scope>
</reference>
<dbReference type="PANTHER" id="PTHR31336">
    <property type="entry name" value="LIN37 HOMOLOG"/>
    <property type="match status" value="1"/>
</dbReference>
<dbReference type="PANTHER" id="PTHR31336:SF3">
    <property type="entry name" value="PROTEIN LIN-37 HOMOLOG"/>
    <property type="match status" value="1"/>
</dbReference>
<organism evidence="3 4">
    <name type="scientific">Tupaia chinensis</name>
    <name type="common">Chinese tree shrew</name>
    <name type="synonym">Tupaia belangeri chinensis</name>
    <dbReference type="NCBI Taxonomy" id="246437"/>
    <lineage>
        <taxon>Eukaryota</taxon>
        <taxon>Metazoa</taxon>
        <taxon>Chordata</taxon>
        <taxon>Craniata</taxon>
        <taxon>Vertebrata</taxon>
        <taxon>Euteleostomi</taxon>
        <taxon>Mammalia</taxon>
        <taxon>Eutheria</taxon>
        <taxon>Euarchontoglires</taxon>
        <taxon>Scandentia</taxon>
        <taxon>Tupaiidae</taxon>
        <taxon>Tupaia</taxon>
    </lineage>
</organism>
<evidence type="ECO:0000313" key="3">
    <source>
        <dbReference type="EMBL" id="ELV09375.1"/>
    </source>
</evidence>
<evidence type="ECO:0000256" key="2">
    <source>
        <dbReference type="SAM" id="Phobius"/>
    </source>
</evidence>
<feature type="region of interest" description="Disordered" evidence="1">
    <location>
        <begin position="216"/>
        <end position="296"/>
    </location>
</feature>
<feature type="region of interest" description="Disordered" evidence="1">
    <location>
        <begin position="126"/>
        <end position="177"/>
    </location>
</feature>
<name>L8Y367_TUPCH</name>
<feature type="compositionally biased region" description="Basic and acidic residues" evidence="1">
    <location>
        <begin position="126"/>
        <end position="142"/>
    </location>
</feature>
<dbReference type="InParanoid" id="L8Y367"/>
<gene>
    <name evidence="3" type="ORF">TREES_T100004881</name>
</gene>
<dbReference type="InterPro" id="IPR019379">
    <property type="entry name" value="Gamma_Secretase_Asp_P_PEN2"/>
</dbReference>
<keyword evidence="2" id="KW-0812">Transmembrane</keyword>
<dbReference type="GO" id="GO:0017053">
    <property type="term" value="C:transcription repressor complex"/>
    <property type="evidence" value="ECO:0007669"/>
    <property type="project" value="InterPro"/>
</dbReference>
<feature type="compositionally biased region" description="Pro residues" evidence="1">
    <location>
        <begin position="250"/>
        <end position="259"/>
    </location>
</feature>